<dbReference type="InterPro" id="IPR010730">
    <property type="entry name" value="HET"/>
</dbReference>
<dbReference type="RefSeq" id="XP_065459517.1">
    <property type="nucleotide sequence ID" value="XM_065603445.1"/>
</dbReference>
<dbReference type="GeneID" id="90644775"/>
<dbReference type="Proteomes" id="UP001302367">
    <property type="component" value="Chromosome 8"/>
</dbReference>
<sequence length="76" mass="8733">MFWIDKVRINQQDKKKKKQMAVNAMDLLYKNASKAIAMLSSPIKSQTELKMLIYLLVHDLEDDSNLATDYQGSVVD</sequence>
<proteinExistence type="predicted"/>
<accession>A0ABZ0P5F7</accession>
<reference evidence="2 3" key="1">
    <citation type="submission" date="2023-09" db="EMBL/GenBank/DDBJ databases">
        <title>Complete-Gapless Cercospora beticola genome.</title>
        <authorList>
            <person name="Wyatt N.A."/>
            <person name="Spanner R.E."/>
            <person name="Bolton M.D."/>
        </authorList>
    </citation>
    <scope>NUCLEOTIDE SEQUENCE [LARGE SCALE GENOMIC DNA]</scope>
    <source>
        <strain evidence="2">Cb09-40</strain>
    </source>
</reference>
<protein>
    <recommendedName>
        <fullName evidence="1">Heterokaryon incompatibility domain-containing protein</fullName>
    </recommendedName>
</protein>
<feature type="domain" description="Heterokaryon incompatibility" evidence="1">
    <location>
        <begin position="2"/>
        <end position="49"/>
    </location>
</feature>
<evidence type="ECO:0000313" key="2">
    <source>
        <dbReference type="EMBL" id="WPB07046.1"/>
    </source>
</evidence>
<keyword evidence="3" id="KW-1185">Reference proteome</keyword>
<dbReference type="EMBL" id="CP134191">
    <property type="protein sequence ID" value="WPB07046.1"/>
    <property type="molecule type" value="Genomic_DNA"/>
</dbReference>
<gene>
    <name evidence="2" type="ORF">RHO25_011706</name>
</gene>
<evidence type="ECO:0000313" key="3">
    <source>
        <dbReference type="Proteomes" id="UP001302367"/>
    </source>
</evidence>
<organism evidence="2 3">
    <name type="scientific">Cercospora beticola</name>
    <name type="common">Sugarbeet leaf spot fungus</name>
    <dbReference type="NCBI Taxonomy" id="122368"/>
    <lineage>
        <taxon>Eukaryota</taxon>
        <taxon>Fungi</taxon>
        <taxon>Dikarya</taxon>
        <taxon>Ascomycota</taxon>
        <taxon>Pezizomycotina</taxon>
        <taxon>Dothideomycetes</taxon>
        <taxon>Dothideomycetidae</taxon>
        <taxon>Mycosphaerellales</taxon>
        <taxon>Mycosphaerellaceae</taxon>
        <taxon>Cercospora</taxon>
    </lineage>
</organism>
<evidence type="ECO:0000259" key="1">
    <source>
        <dbReference type="Pfam" id="PF06985"/>
    </source>
</evidence>
<dbReference type="Pfam" id="PF06985">
    <property type="entry name" value="HET"/>
    <property type="match status" value="1"/>
</dbReference>
<name>A0ABZ0P5F7_CERBT</name>